<evidence type="ECO:0000313" key="2">
    <source>
        <dbReference type="EMBL" id="EMA41989.1"/>
    </source>
</evidence>
<gene>
    <name evidence="2" type="ORF">C447_00325</name>
</gene>
<dbReference type="PATRIC" id="fig|1132509.6.peg.78"/>
<accession>M0MBJ4</accession>
<dbReference type="OrthoDB" id="56523at2157"/>
<name>M0MBJ4_9EURY</name>
<feature type="region of interest" description="Disordered" evidence="1">
    <location>
        <begin position="1"/>
        <end position="23"/>
    </location>
</feature>
<sequence length="202" mass="22114">MFASEFEDATDVFQPGDSERSPKYAMLPSGEAANRVFVVGTLTDCEDISNSSDLEYLQARIVGPTGTFFAYAGQYQQEALGALRGIEAPEYVAIVGKPRSYETDEGETLVSLTPESITVVEEGTRDQWVVETAEHTLARIEAMEDVEMGAEASPDIQRALDVYGDDEDFDLGEYEQGTKEALAQVAGIDIEENDDDEEDGEE</sequence>
<dbReference type="eggNOG" id="arCOG02257">
    <property type="taxonomic scope" value="Archaea"/>
</dbReference>
<keyword evidence="3" id="KW-1185">Reference proteome</keyword>
<comment type="caution">
    <text evidence="2">The sequence shown here is derived from an EMBL/GenBank/DDBJ whole genome shotgun (WGS) entry which is preliminary data.</text>
</comment>
<protein>
    <submittedName>
        <fullName evidence="2">Uncharacterized protein</fullName>
    </submittedName>
</protein>
<evidence type="ECO:0000313" key="3">
    <source>
        <dbReference type="Proteomes" id="UP000011566"/>
    </source>
</evidence>
<organism evidence="2 3">
    <name type="scientific">Halococcus hamelinensis 100A6</name>
    <dbReference type="NCBI Taxonomy" id="1132509"/>
    <lineage>
        <taxon>Archaea</taxon>
        <taxon>Methanobacteriati</taxon>
        <taxon>Methanobacteriota</taxon>
        <taxon>Stenosarchaea group</taxon>
        <taxon>Halobacteria</taxon>
        <taxon>Halobacteriales</taxon>
        <taxon>Halococcaceae</taxon>
        <taxon>Halococcus</taxon>
    </lineage>
</organism>
<reference evidence="2 3" key="1">
    <citation type="journal article" date="2014" name="PLoS Genet.">
        <title>Phylogenetically driven sequencing of extremely halophilic archaea reveals strategies for static and dynamic osmo-response.</title>
        <authorList>
            <person name="Becker E.A."/>
            <person name="Seitzer P.M."/>
            <person name="Tritt A."/>
            <person name="Larsen D."/>
            <person name="Krusor M."/>
            <person name="Yao A.I."/>
            <person name="Wu D."/>
            <person name="Madern D."/>
            <person name="Eisen J.A."/>
            <person name="Darling A.E."/>
            <person name="Facciotti M.T."/>
        </authorList>
    </citation>
    <scope>NUCLEOTIDE SEQUENCE [LARGE SCALE GENOMIC DNA]</scope>
    <source>
        <strain evidence="2 3">100A6</strain>
    </source>
</reference>
<dbReference type="AlphaFoldDB" id="M0MBJ4"/>
<evidence type="ECO:0000256" key="1">
    <source>
        <dbReference type="SAM" id="MobiDB-lite"/>
    </source>
</evidence>
<feature type="compositionally biased region" description="Acidic residues" evidence="1">
    <location>
        <begin position="1"/>
        <end position="10"/>
    </location>
</feature>
<proteinExistence type="predicted"/>
<dbReference type="EMBL" id="AOMB01000003">
    <property type="protein sequence ID" value="EMA41989.1"/>
    <property type="molecule type" value="Genomic_DNA"/>
</dbReference>
<dbReference type="Proteomes" id="UP000011566">
    <property type="component" value="Unassembled WGS sequence"/>
</dbReference>